<comment type="similarity">
    <text evidence="3">Belongs to the PNP/MTAP phosphorylase family. MTAP subfamily.</text>
</comment>
<feature type="domain" description="Nucleoside phosphorylase" evidence="4">
    <location>
        <begin position="2"/>
        <end position="243"/>
    </location>
</feature>
<dbReference type="PANTHER" id="PTHR42679:SF2">
    <property type="entry name" value="S-METHYL-5'-THIOADENOSINE PHOSPHORYLASE"/>
    <property type="match status" value="1"/>
</dbReference>
<evidence type="ECO:0000313" key="8">
    <source>
        <dbReference type="Proteomes" id="UP000509684"/>
    </source>
</evidence>
<dbReference type="HAMAP" id="MF_01963">
    <property type="entry name" value="MTAP"/>
    <property type="match status" value="1"/>
</dbReference>
<dbReference type="GO" id="GO:0005829">
    <property type="term" value="C:cytosol"/>
    <property type="evidence" value="ECO:0007669"/>
    <property type="project" value="TreeGrafter"/>
</dbReference>
<comment type="miscellaneous">
    <text evidence="3">Although this enzyme belongs to the family of MTA phosphorylases based on sequence homology, it has been shown that conserved amino acid substitutions in the substrate binding pocket convert the substrate specificity of this enzyme from 6-aminopurines to 6-oxopurines.</text>
</comment>
<dbReference type="Proteomes" id="UP000509684">
    <property type="component" value="Chromosome"/>
</dbReference>
<dbReference type="KEGG" id="acog:HWD57_11155"/>
<comment type="pathway">
    <text evidence="3">Purine metabolism; purine nucleoside salvage.</text>
</comment>
<gene>
    <name evidence="5" type="ORF">AW06_000583</name>
    <name evidence="6" type="ORF">HWD57_11155</name>
</gene>
<dbReference type="EC" id="2.4.2.44" evidence="3"/>
<dbReference type="NCBIfam" id="NF006599">
    <property type="entry name" value="PRK09136.1"/>
    <property type="match status" value="1"/>
</dbReference>
<dbReference type="InterPro" id="IPR010044">
    <property type="entry name" value="MTAP"/>
</dbReference>
<comment type="catalytic activity">
    <reaction evidence="3">
        <text>S-methyl-5'-thioinosine + phosphate = 5-(methylsulfanyl)-alpha-D-ribose 1-phosphate + hypoxanthine</text>
        <dbReference type="Rhea" id="RHEA:30643"/>
        <dbReference type="ChEBI" id="CHEBI:17368"/>
        <dbReference type="ChEBI" id="CHEBI:43474"/>
        <dbReference type="ChEBI" id="CHEBI:48595"/>
        <dbReference type="ChEBI" id="CHEBI:58533"/>
        <dbReference type="EC" id="2.4.2.44"/>
    </reaction>
</comment>
<proteinExistence type="inferred from homology"/>
<dbReference type="NCBIfam" id="TIGR01694">
    <property type="entry name" value="MTAP"/>
    <property type="match status" value="1"/>
</dbReference>
<dbReference type="Gene3D" id="3.40.50.1580">
    <property type="entry name" value="Nucleoside phosphorylase domain"/>
    <property type="match status" value="1"/>
</dbReference>
<dbReference type="SUPFAM" id="SSF53167">
    <property type="entry name" value="Purine and uridine phosphorylases"/>
    <property type="match status" value="1"/>
</dbReference>
<accession>A0A7D5SAE7</accession>
<dbReference type="GO" id="GO:0017061">
    <property type="term" value="F:S-methyl-5-thioadenosine phosphorylase activity"/>
    <property type="evidence" value="ECO:0007669"/>
    <property type="project" value="InterPro"/>
</dbReference>
<comment type="caution">
    <text evidence="3">Lacks conserved residue(s) required for the propagation of feature annotation.</text>
</comment>
<reference evidence="5 7" key="1">
    <citation type="submission" date="2014-02" db="EMBL/GenBank/DDBJ databases">
        <title>Expanding our view of genomic diversity in Candidatus Accumulibacter clades.</title>
        <authorList>
            <person name="Skennerton C.T."/>
            <person name="Barr J.J."/>
            <person name="Slater F.R."/>
            <person name="Bond P.L."/>
            <person name="Tyson G.W."/>
        </authorList>
    </citation>
    <scope>NUCLEOTIDE SEQUENCE [LARGE SCALE GENOMIC DNA]</scope>
    <source>
        <strain evidence="7">SK-02</strain>
    </source>
</reference>
<dbReference type="GO" id="GO:0006166">
    <property type="term" value="P:purine ribonucleoside salvage"/>
    <property type="evidence" value="ECO:0007669"/>
    <property type="project" value="UniProtKB-UniRule"/>
</dbReference>
<comment type="subunit">
    <text evidence="3">Homotrimer.</text>
</comment>
<dbReference type="RefSeq" id="WP_034945205.1">
    <property type="nucleotide sequence ID" value="NZ_JDST02000010.1"/>
</dbReference>
<dbReference type="UniPathway" id="UPA00606"/>
<evidence type="ECO:0000256" key="3">
    <source>
        <dbReference type="HAMAP-Rule" id="MF_01963"/>
    </source>
</evidence>
<feature type="binding site" evidence="3">
    <location>
        <begin position="207"/>
        <end position="209"/>
    </location>
    <ligand>
        <name>substrate</name>
    </ligand>
</feature>
<feature type="binding site" evidence="3">
    <location>
        <position position="184"/>
    </location>
    <ligand>
        <name>phosphate</name>
        <dbReference type="ChEBI" id="CHEBI:43474"/>
    </ligand>
</feature>
<dbReference type="EMBL" id="JDST02000010">
    <property type="protein sequence ID" value="KFB78080.1"/>
    <property type="molecule type" value="Genomic_DNA"/>
</dbReference>
<keyword evidence="2 3" id="KW-0808">Transferase</keyword>
<dbReference type="AlphaFoldDB" id="A0A080MCB1"/>
<keyword evidence="3" id="KW-0660">Purine salvage</keyword>
<accession>A0A080MCB1</accession>
<feature type="binding site" evidence="3">
    <location>
        <position position="183"/>
    </location>
    <ligand>
        <name>substrate</name>
    </ligand>
</feature>
<keyword evidence="1 3" id="KW-0328">Glycosyltransferase</keyword>
<evidence type="ECO:0000256" key="2">
    <source>
        <dbReference type="ARBA" id="ARBA00022679"/>
    </source>
</evidence>
<name>A0A080MCB1_9PROT</name>
<feature type="binding site" evidence="3">
    <location>
        <begin position="50"/>
        <end position="51"/>
    </location>
    <ligand>
        <name>phosphate</name>
        <dbReference type="ChEBI" id="CHEBI:43474"/>
    </ligand>
</feature>
<evidence type="ECO:0000256" key="1">
    <source>
        <dbReference type="ARBA" id="ARBA00022676"/>
    </source>
</evidence>
<dbReference type="Proteomes" id="UP000021315">
    <property type="component" value="Unassembled WGS sequence"/>
</dbReference>
<reference evidence="6" key="3">
    <citation type="submission" date="2020-06" db="EMBL/GenBank/DDBJ databases">
        <authorList>
            <person name="Arumugam K."/>
            <person name="Besarab I."/>
            <person name="Haryono M."/>
            <person name="Bagci C."/>
            <person name="Beier S."/>
            <person name="Buchfink B."/>
            <person name="Gorska A."/>
            <person name="Qiu G."/>
            <person name="Huson D.H."/>
            <person name="Williams R.B."/>
        </authorList>
    </citation>
    <scope>NUCLEOTIDE SEQUENCE</scope>
    <source>
        <strain evidence="6">SSA1</strain>
    </source>
</reference>
<dbReference type="InterPro" id="IPR035994">
    <property type="entry name" value="Nucleoside_phosphorylase_sf"/>
</dbReference>
<feature type="site" description="Important for substrate specificity" evidence="3">
    <location>
        <position position="221"/>
    </location>
</feature>
<keyword evidence="7" id="KW-1185">Reference proteome</keyword>
<dbReference type="STRING" id="1453999.AW06_000583"/>
<feature type="site" description="Important for substrate specificity" evidence="3">
    <location>
        <position position="165"/>
    </location>
</feature>
<evidence type="ECO:0000313" key="6">
    <source>
        <dbReference type="EMBL" id="QLH50280.1"/>
    </source>
</evidence>
<dbReference type="EMBL" id="CP058708">
    <property type="protein sequence ID" value="QLH50280.1"/>
    <property type="molecule type" value="Genomic_DNA"/>
</dbReference>
<dbReference type="CDD" id="cd09010">
    <property type="entry name" value="MTAP_SsMTAPII_like_MTIP"/>
    <property type="match status" value="1"/>
</dbReference>
<reference evidence="6 8" key="2">
    <citation type="journal article" date="2019" name="Microbiome">
        <title>Annotated bacterial chromosomes from frame-shift-corrected long-read metagenomic data.</title>
        <authorList>
            <person name="Arumugam K."/>
            <person name="Bagci C."/>
            <person name="Bessarab I."/>
            <person name="Beier S."/>
            <person name="Buchfink B."/>
            <person name="Gorska A."/>
            <person name="Qiu G."/>
            <person name="Huson D.H."/>
            <person name="Williams R.B.H."/>
        </authorList>
    </citation>
    <scope>NUCLEOTIDE SEQUENCE [LARGE SCALE GENOMIC DNA]</scope>
    <source>
        <strain evidence="6">SSA1</strain>
    </source>
</reference>
<organism evidence="5 7">
    <name type="scientific">Candidatus Accumulibacter cognatus</name>
    <dbReference type="NCBI Taxonomy" id="2954383"/>
    <lineage>
        <taxon>Bacteria</taxon>
        <taxon>Pseudomonadati</taxon>
        <taxon>Pseudomonadota</taxon>
        <taxon>Betaproteobacteria</taxon>
        <taxon>Candidatus Accumulibacter</taxon>
    </lineage>
</organism>
<evidence type="ECO:0000313" key="7">
    <source>
        <dbReference type="Proteomes" id="UP000021315"/>
    </source>
</evidence>
<dbReference type="GO" id="GO:0019509">
    <property type="term" value="P:L-methionine salvage from methylthioadenosine"/>
    <property type="evidence" value="ECO:0007669"/>
    <property type="project" value="TreeGrafter"/>
</dbReference>
<evidence type="ECO:0000259" key="4">
    <source>
        <dbReference type="Pfam" id="PF01048"/>
    </source>
</evidence>
<evidence type="ECO:0000313" key="5">
    <source>
        <dbReference type="EMBL" id="KFB78080.1"/>
    </source>
</evidence>
<dbReference type="PANTHER" id="PTHR42679">
    <property type="entry name" value="S-METHYL-5'-THIOADENOSINE PHOSPHORYLASE"/>
    <property type="match status" value="1"/>
</dbReference>
<dbReference type="InterPro" id="IPR000845">
    <property type="entry name" value="Nucleoside_phosphorylase_d"/>
</dbReference>
<dbReference type="Pfam" id="PF01048">
    <property type="entry name" value="PNP_UDP_1"/>
    <property type="match status" value="1"/>
</dbReference>
<feature type="binding site" evidence="3">
    <location>
        <position position="8"/>
    </location>
    <ligand>
        <name>phosphate</name>
        <dbReference type="ChEBI" id="CHEBI:43474"/>
    </ligand>
</feature>
<comment type="function">
    <text evidence="3">Catalyzes the reversible phosphorylation of S-methyl-5'-thioinosine (MTI) to hypoxanthine and 5-methylthioribose-1-phosphate. Involved in the breakdown of S-methyl-5'-thioadenosine (MTA), a major by-product of polyamine biosynthesis. Catabolism of (MTA) occurs via deamination to MTI and phosphorolysis to hypoxanthine.</text>
</comment>
<sequence>MLAIIGGSGLTRFTRLEEAERRQVTTPYGNPSAALTFGLLSGRPLVFLARHGDEHTIPPHQVNYRANIWALRECVPTGIVAVAAVGSIRSDLSPGDLVIPHQIIDYTWARSSTFHEGPHSAVTHVDFTEPYDHVLRRQLVDAAAAIGARVSEAAVYAATQGPRLETAAEINRLERDGADVVGMTGMPEAVLARELAIPYAAINVVANYAAGRGDSREAIRMEAILSVLEGAMQQVFAIIERMLTSHD</sequence>
<protein>
    <recommendedName>
        <fullName evidence="3">Probable S-methyl-5'-thioinosine phosphorylase</fullName>
        <ecNumber evidence="3">2.4.2.44</ecNumber>
    </recommendedName>
    <alternativeName>
        <fullName evidence="3">5'-methylthioinosine phosphorylase</fullName>
        <shortName evidence="3">MTI phosphorylase</shortName>
        <shortName evidence="3">MTIP</shortName>
    </alternativeName>
</protein>